<accession>D4L9L8</accession>
<reference evidence="1" key="2">
    <citation type="submission" date="2010-03" db="EMBL/GenBank/DDBJ databases">
        <authorList>
            <person name="Pajon A."/>
        </authorList>
    </citation>
    <scope>NUCLEOTIDE SEQUENCE</scope>
    <source>
        <strain evidence="1">Type strain: 18P13</strain>
    </source>
</reference>
<name>D4L9L8_RUMC1</name>
<reference evidence="1" key="1">
    <citation type="submission" date="2010-03" db="EMBL/GenBank/DDBJ databases">
        <title>The genome sequence of Ruminococcus sp. 18P13.</title>
        <authorList>
            <consortium name="metaHIT consortium -- http://www.metahit.eu/"/>
            <person name="Pajon A."/>
            <person name="Turner K."/>
            <person name="Parkhill J."/>
            <person name="Bernalier A."/>
        </authorList>
    </citation>
    <scope>NUCLEOTIDE SEQUENCE [LARGE SCALE GENOMIC DNA]</scope>
    <source>
        <strain evidence="1">Type strain: 18P13</strain>
    </source>
</reference>
<organism evidence="1 2">
    <name type="scientific">Ruminococcus champanellensis (strain DSM 18848 / JCM 17042 / KCTC 15320 / 18P13)</name>
    <dbReference type="NCBI Taxonomy" id="213810"/>
    <lineage>
        <taxon>Bacteria</taxon>
        <taxon>Bacillati</taxon>
        <taxon>Bacillota</taxon>
        <taxon>Clostridia</taxon>
        <taxon>Eubacteriales</taxon>
        <taxon>Oscillospiraceae</taxon>
        <taxon>Ruminococcus</taxon>
    </lineage>
</organism>
<evidence type="ECO:0000313" key="2">
    <source>
        <dbReference type="Proteomes" id="UP000007054"/>
    </source>
</evidence>
<dbReference type="AlphaFoldDB" id="D4L9L8"/>
<protein>
    <submittedName>
        <fullName evidence="1">Uncharacterized protein</fullName>
    </submittedName>
</protein>
<dbReference type="Proteomes" id="UP000007054">
    <property type="component" value="Chromosome"/>
</dbReference>
<dbReference type="STRING" id="213810.RUM_00350"/>
<keyword evidence="2" id="KW-1185">Reference proteome</keyword>
<proteinExistence type="predicted"/>
<dbReference type="EMBL" id="FP929052">
    <property type="protein sequence ID" value="CBL16313.1"/>
    <property type="molecule type" value="Genomic_DNA"/>
</dbReference>
<sequence>MKKAPFEVKYTESVRFLQIRDKDIVENHSRKIR</sequence>
<evidence type="ECO:0000313" key="1">
    <source>
        <dbReference type="EMBL" id="CBL16313.1"/>
    </source>
</evidence>
<dbReference type="KEGG" id="rch:RUM_00350"/>
<dbReference type="PATRIC" id="fig|213810.4.peg.137"/>
<gene>
    <name evidence="1" type="ordered locus">RUM_00350</name>
</gene>
<dbReference type="HOGENOM" id="CLU_3383604_0_0_9"/>